<dbReference type="AlphaFoldDB" id="A0A2N5SEI6"/>
<evidence type="ECO:0008006" key="3">
    <source>
        <dbReference type="Google" id="ProtNLM"/>
    </source>
</evidence>
<keyword evidence="2" id="KW-1185">Reference proteome</keyword>
<evidence type="ECO:0000313" key="2">
    <source>
        <dbReference type="Proteomes" id="UP000235388"/>
    </source>
</evidence>
<name>A0A2N5SEI6_9BASI</name>
<evidence type="ECO:0000313" key="1">
    <source>
        <dbReference type="EMBL" id="PLW11667.1"/>
    </source>
</evidence>
<dbReference type="EMBL" id="PGCJ01001010">
    <property type="protein sequence ID" value="PLW11667.1"/>
    <property type="molecule type" value="Genomic_DNA"/>
</dbReference>
<dbReference type="OrthoDB" id="2505542at2759"/>
<sequence>MVQAQEDRRQAIEDRRADRRVLMTALQANSGCIDCLEERLLEMNIKNEEHGRHEHLTLGRVDLQKFCTSDGPTYRGPFQEIEPFLRWIHGRQIFFVTKDVQNSADKIKIVGNLIAETNLQSFYANKANSFLNKSWEEFKTRMFDFALPTNWRLGLKRQIQKLEMTPAEIFLEYSTRARMLQSLFNFNAVGTSRLGDLQLAQFVVYGLPDPLQDCINERQLLKTIPLTTARACPGPIDRLHIIIPSTFQTPTKPIDYVSPCAWNKPAAGPGRSLQPPAGRPPIRAASVAGITVNTPHDVHVAALTVDAAIEEARRFYLDHFDNEGCFPLLSPAAIAAIEALDAQRWLNEANEAKQACQDLANIIAAL</sequence>
<dbReference type="STRING" id="200324.A0A2N5SEI6"/>
<gene>
    <name evidence="1" type="ORF">PCANC_26953</name>
</gene>
<dbReference type="Proteomes" id="UP000235388">
    <property type="component" value="Unassembled WGS sequence"/>
</dbReference>
<reference evidence="1 2" key="1">
    <citation type="submission" date="2017-11" db="EMBL/GenBank/DDBJ databases">
        <title>De novo assembly and phasing of dikaryotic genomes from two isolates of Puccinia coronata f. sp. avenae, the causal agent of oat crown rust.</title>
        <authorList>
            <person name="Miller M.E."/>
            <person name="Zhang Y."/>
            <person name="Omidvar V."/>
            <person name="Sperschneider J."/>
            <person name="Schwessinger B."/>
            <person name="Raley C."/>
            <person name="Palmer J.M."/>
            <person name="Garnica D."/>
            <person name="Upadhyaya N."/>
            <person name="Rathjen J."/>
            <person name="Taylor J.M."/>
            <person name="Park R.F."/>
            <person name="Dodds P.N."/>
            <person name="Hirsch C.D."/>
            <person name="Kianian S.F."/>
            <person name="Figueroa M."/>
        </authorList>
    </citation>
    <scope>NUCLEOTIDE SEQUENCE [LARGE SCALE GENOMIC DNA]</scope>
    <source>
        <strain evidence="1">12NC29</strain>
    </source>
</reference>
<proteinExistence type="predicted"/>
<protein>
    <recommendedName>
        <fullName evidence="3">Retrotransposon gag domain-containing protein</fullName>
    </recommendedName>
</protein>
<comment type="caution">
    <text evidence="1">The sequence shown here is derived from an EMBL/GenBank/DDBJ whole genome shotgun (WGS) entry which is preliminary data.</text>
</comment>
<organism evidence="1 2">
    <name type="scientific">Puccinia coronata f. sp. avenae</name>
    <dbReference type="NCBI Taxonomy" id="200324"/>
    <lineage>
        <taxon>Eukaryota</taxon>
        <taxon>Fungi</taxon>
        <taxon>Dikarya</taxon>
        <taxon>Basidiomycota</taxon>
        <taxon>Pucciniomycotina</taxon>
        <taxon>Pucciniomycetes</taxon>
        <taxon>Pucciniales</taxon>
        <taxon>Pucciniaceae</taxon>
        <taxon>Puccinia</taxon>
    </lineage>
</organism>
<accession>A0A2N5SEI6</accession>